<comment type="caution">
    <text evidence="1">The sequence shown here is derived from an EMBL/GenBank/DDBJ whole genome shotgun (WGS) entry which is preliminary data.</text>
</comment>
<dbReference type="EMBL" id="LAZR01014661">
    <property type="protein sequence ID" value="KKM16503.1"/>
    <property type="molecule type" value="Genomic_DNA"/>
</dbReference>
<reference evidence="1" key="1">
    <citation type="journal article" date="2015" name="Nature">
        <title>Complex archaea that bridge the gap between prokaryotes and eukaryotes.</title>
        <authorList>
            <person name="Spang A."/>
            <person name="Saw J.H."/>
            <person name="Jorgensen S.L."/>
            <person name="Zaremba-Niedzwiedzka K."/>
            <person name="Martijn J."/>
            <person name="Lind A.E."/>
            <person name="van Eijk R."/>
            <person name="Schleper C."/>
            <person name="Guy L."/>
            <person name="Ettema T.J."/>
        </authorList>
    </citation>
    <scope>NUCLEOTIDE SEQUENCE</scope>
</reference>
<accession>A0A0F9K300</accession>
<name>A0A0F9K300_9ZZZZ</name>
<dbReference type="AlphaFoldDB" id="A0A0F9K300"/>
<evidence type="ECO:0000313" key="1">
    <source>
        <dbReference type="EMBL" id="KKM16503.1"/>
    </source>
</evidence>
<gene>
    <name evidence="1" type="ORF">LCGC14_1685230</name>
</gene>
<sequence>MRRIEMPHFSIDDTGLTNKWHITPRRYPNAGSMTVGVNSYVYDRWCNLTGIRPESVACYAVGNFIFNMSRKKDS</sequence>
<protein>
    <submittedName>
        <fullName evidence="1">Uncharacterized protein</fullName>
    </submittedName>
</protein>
<organism evidence="1">
    <name type="scientific">marine sediment metagenome</name>
    <dbReference type="NCBI Taxonomy" id="412755"/>
    <lineage>
        <taxon>unclassified sequences</taxon>
        <taxon>metagenomes</taxon>
        <taxon>ecological metagenomes</taxon>
    </lineage>
</organism>
<proteinExistence type="predicted"/>